<name>A0A9Q1A0Y0_SALPP</name>
<keyword evidence="8" id="KW-1185">Reference proteome</keyword>
<dbReference type="GO" id="GO:0016020">
    <property type="term" value="C:membrane"/>
    <property type="evidence" value="ECO:0007669"/>
    <property type="project" value="UniProtKB-SubCell"/>
</dbReference>
<keyword evidence="3 5" id="KW-1133">Transmembrane helix</keyword>
<evidence type="ECO:0000256" key="4">
    <source>
        <dbReference type="ARBA" id="ARBA00023136"/>
    </source>
</evidence>
<keyword evidence="4 5" id="KW-0472">Membrane</keyword>
<feature type="transmembrane region" description="Helical" evidence="5">
    <location>
        <begin position="194"/>
        <end position="215"/>
    </location>
</feature>
<feature type="domain" description="Amino acid permease/ SLC12A" evidence="6">
    <location>
        <begin position="17"/>
        <end position="243"/>
    </location>
</feature>
<organism evidence="7 8">
    <name type="scientific">Salix purpurea</name>
    <name type="common">Purple osier willow</name>
    <dbReference type="NCBI Taxonomy" id="77065"/>
    <lineage>
        <taxon>Eukaryota</taxon>
        <taxon>Viridiplantae</taxon>
        <taxon>Streptophyta</taxon>
        <taxon>Embryophyta</taxon>
        <taxon>Tracheophyta</taxon>
        <taxon>Spermatophyta</taxon>
        <taxon>Magnoliopsida</taxon>
        <taxon>eudicotyledons</taxon>
        <taxon>Gunneridae</taxon>
        <taxon>Pentapetalae</taxon>
        <taxon>rosids</taxon>
        <taxon>fabids</taxon>
        <taxon>Malpighiales</taxon>
        <taxon>Salicaceae</taxon>
        <taxon>Saliceae</taxon>
        <taxon>Salix</taxon>
    </lineage>
</organism>
<accession>A0A9Q1A0Y0</accession>
<sequence>MIITVGITGLSLESFKENWSSDYQFTNNAGIPDPEGKVYWNFNALVGLFFPAVTGIMAGSNRSASLKDTQRSIPIGTLAATLTTTILYFVSVLFFGALATRDLLLTDRLLTATIAWPFPAIVYVGIILSTLGAALQSMTGAPRLLAAIANDDILPILNYFKVADGQEPHIATLFTAILCVGCVVIGNLDLITPIVTMFLLLCYMGVNLSCFLLDLLDAPSWRPRWKIHHWSLSLLGALLCIVSRKNKYAVITLTLTRSLDAFGNVISFPLRGKCRKSFYKLLALFVKTEMLPELNSVAFAGTPC</sequence>
<dbReference type="Pfam" id="PF00324">
    <property type="entry name" value="AA_permease"/>
    <property type="match status" value="1"/>
</dbReference>
<feature type="transmembrane region" description="Helical" evidence="5">
    <location>
        <begin position="227"/>
        <end position="244"/>
    </location>
</feature>
<evidence type="ECO:0000256" key="1">
    <source>
        <dbReference type="ARBA" id="ARBA00004141"/>
    </source>
</evidence>
<dbReference type="EMBL" id="JAPFFK010000007">
    <property type="protein sequence ID" value="KAJ6754138.1"/>
    <property type="molecule type" value="Genomic_DNA"/>
</dbReference>
<dbReference type="Gene3D" id="1.20.1740.10">
    <property type="entry name" value="Amino acid/polyamine transporter I"/>
    <property type="match status" value="1"/>
</dbReference>
<comment type="subcellular location">
    <subcellularLocation>
        <location evidence="1">Membrane</location>
        <topology evidence="1">Multi-pass membrane protein</topology>
    </subcellularLocation>
</comment>
<comment type="caution">
    <text evidence="7">The sequence shown here is derived from an EMBL/GenBank/DDBJ whole genome shotgun (WGS) entry which is preliminary data.</text>
</comment>
<dbReference type="GO" id="GO:0015377">
    <property type="term" value="F:chloride:monoatomic cation symporter activity"/>
    <property type="evidence" value="ECO:0007669"/>
    <property type="project" value="InterPro"/>
</dbReference>
<evidence type="ECO:0000313" key="7">
    <source>
        <dbReference type="EMBL" id="KAJ6754138.1"/>
    </source>
</evidence>
<protein>
    <submittedName>
        <fullName evidence="7">SOLUTE CARRIER FAMILY 12 CATION COTRANSPORTERS</fullName>
    </submittedName>
</protein>
<evidence type="ECO:0000313" key="8">
    <source>
        <dbReference type="Proteomes" id="UP001151532"/>
    </source>
</evidence>
<feature type="transmembrane region" description="Helical" evidence="5">
    <location>
        <begin position="114"/>
        <end position="135"/>
    </location>
</feature>
<reference evidence="7" key="1">
    <citation type="submission" date="2022-11" db="EMBL/GenBank/DDBJ databases">
        <authorList>
            <person name="Hyden B.L."/>
            <person name="Feng K."/>
            <person name="Yates T."/>
            <person name="Jawdy S."/>
            <person name="Smart L.B."/>
            <person name="Muchero W."/>
        </authorList>
    </citation>
    <scope>NUCLEOTIDE SEQUENCE</scope>
    <source>
        <tissue evidence="7">Shoot tip</tissue>
    </source>
</reference>
<dbReference type="AlphaFoldDB" id="A0A9Q1A0Y0"/>
<evidence type="ECO:0000259" key="6">
    <source>
        <dbReference type="Pfam" id="PF00324"/>
    </source>
</evidence>
<gene>
    <name evidence="7" type="ORF">OIU79_026884</name>
</gene>
<evidence type="ECO:0000256" key="2">
    <source>
        <dbReference type="ARBA" id="ARBA00022692"/>
    </source>
</evidence>
<reference evidence="7" key="2">
    <citation type="journal article" date="2023" name="Int. J. Mol. Sci.">
        <title>De Novo Assembly and Annotation of 11 Diverse Shrub Willow (Salix) Genomes Reveals Novel Gene Organization in Sex-Linked Regions.</title>
        <authorList>
            <person name="Hyden B."/>
            <person name="Feng K."/>
            <person name="Yates T.B."/>
            <person name="Jawdy S."/>
            <person name="Cereghino C."/>
            <person name="Smart L.B."/>
            <person name="Muchero W."/>
        </authorList>
    </citation>
    <scope>NUCLEOTIDE SEQUENCE</scope>
    <source>
        <tissue evidence="7">Shoot tip</tissue>
    </source>
</reference>
<proteinExistence type="predicted"/>
<evidence type="ECO:0000256" key="5">
    <source>
        <dbReference type="SAM" id="Phobius"/>
    </source>
</evidence>
<feature type="transmembrane region" description="Helical" evidence="5">
    <location>
        <begin position="38"/>
        <end position="60"/>
    </location>
</feature>
<dbReference type="PANTHER" id="PTHR11827:SF100">
    <property type="entry name" value="CATION-CHLORIDE COTRANSPORTER 1"/>
    <property type="match status" value="1"/>
</dbReference>
<evidence type="ECO:0000256" key="3">
    <source>
        <dbReference type="ARBA" id="ARBA00022989"/>
    </source>
</evidence>
<feature type="transmembrane region" description="Helical" evidence="5">
    <location>
        <begin position="72"/>
        <end position="94"/>
    </location>
</feature>
<dbReference type="Proteomes" id="UP001151532">
    <property type="component" value="Chromosome 16"/>
</dbReference>
<dbReference type="OrthoDB" id="1725976at2759"/>
<keyword evidence="2 5" id="KW-0812">Transmembrane</keyword>
<feature type="transmembrane region" description="Helical" evidence="5">
    <location>
        <begin position="170"/>
        <end position="188"/>
    </location>
</feature>
<dbReference type="InterPro" id="IPR004842">
    <property type="entry name" value="SLC12A_fam"/>
</dbReference>
<dbReference type="PANTHER" id="PTHR11827">
    <property type="entry name" value="SOLUTE CARRIER FAMILY 12, CATION COTRANSPORTERS"/>
    <property type="match status" value="1"/>
</dbReference>
<dbReference type="InterPro" id="IPR004841">
    <property type="entry name" value="AA-permease/SLC12A_dom"/>
</dbReference>